<evidence type="ECO:0000256" key="15">
    <source>
        <dbReference type="ARBA" id="ARBA00023004"/>
    </source>
</evidence>
<keyword evidence="12" id="KW-0391">Immunity</keyword>
<keyword evidence="17 19" id="KW-0472">Membrane</keyword>
<feature type="transmembrane region" description="Helical" evidence="19">
    <location>
        <begin position="637"/>
        <end position="659"/>
    </location>
</feature>
<dbReference type="CDD" id="cd08760">
    <property type="entry name" value="Cyt_b561_FRRS1_like"/>
    <property type="match status" value="1"/>
</dbReference>
<dbReference type="Proteomes" id="UP001634394">
    <property type="component" value="Unassembled WGS sequence"/>
</dbReference>
<gene>
    <name evidence="23" type="ORF">ACJMK2_042126</name>
</gene>
<comment type="caution">
    <text evidence="23">The sequence shown here is derived from an EMBL/GenBank/DDBJ whole genome shotgun (WGS) entry which is preliminary data.</text>
</comment>
<evidence type="ECO:0000256" key="12">
    <source>
        <dbReference type="ARBA" id="ARBA00022859"/>
    </source>
</evidence>
<dbReference type="PANTHER" id="PTHR45828">
    <property type="entry name" value="CYTOCHROME B561/FERRIC REDUCTASE TRANSMEMBRANE"/>
    <property type="match status" value="1"/>
</dbReference>
<dbReference type="InterPro" id="IPR006593">
    <property type="entry name" value="Cyt_b561/ferric_Rdtase_TM"/>
</dbReference>
<dbReference type="Gene3D" id="2.60.40.4060">
    <property type="entry name" value="Reeler domain"/>
    <property type="match status" value="1"/>
</dbReference>
<feature type="domain" description="Cytochrome b561" evidence="21">
    <location>
        <begin position="380"/>
        <end position="586"/>
    </location>
</feature>
<sequence length="660" mass="72896">MLLQLCIIDDSRPWLFSLIILCVHVRVSLQFGQGAPGSKCADMLPSHGSTFAQRDASPYTVKVSSTTYKAGDQITVTISGRAEFRGFLLVAKQIDGTPVGSFVSTETGSRVISCTHGGQALTHTSKNLKSRVITQWTAPDIAVGNIVLIATVVADYTEFWVNIKSFDISPTKKINTTTSTTTTSTTTTTTSRPIVTPIVTQGRRKLPFVRVSPVTTPQTTTVNTVDEVEVVQWNNILMDNDCGTVKGCFTDCSNNLCNFLVTWRDVGDHVDFEIHGRGKLDSWIAIAFSSDTKMGDDSVVDCIGNGGVIQIKQSYNSPNYDNRPVKSPTLGLTNTRWEYKDGIIHCGFSRQKRVQGDTHIFDLEQDWYIMYGEGPSRLGFVKDMHTKIPAVSQIKADLQSLQIIGGETKQYPLVKAHGSLMIIAWVMLAGIGILTARYYKSVWSTKTFMKQKIWFQVHRATMVSCFVLTAIAFIIIFVESGGYSNIPKREGYQYLQAHPVLGIIVTILCVSNPIMTLFRPHPGTKYRPIFNWAHWAVGMSGYILSAICICFGFQLKKSGTPDYAVNIMIGYVVYIIVIDIAMELIDCYGRRKDSENIHTMEMTAPGLGLNTDVQNGGSAQQIGKNETNRMDSLVKQYILIGHIAVTGAFALVLVLVVSLH</sequence>
<evidence type="ECO:0000256" key="16">
    <source>
        <dbReference type="ARBA" id="ARBA00023022"/>
    </source>
</evidence>
<evidence type="ECO:0000256" key="3">
    <source>
        <dbReference type="ARBA" id="ARBA00004613"/>
    </source>
</evidence>
<evidence type="ECO:0000259" key="22">
    <source>
        <dbReference type="PROSITE" id="PS51019"/>
    </source>
</evidence>
<dbReference type="PROSITE" id="PS50939">
    <property type="entry name" value="CYTOCHROME_B561"/>
    <property type="match status" value="1"/>
</dbReference>
<dbReference type="CDD" id="cd08544">
    <property type="entry name" value="Reeler"/>
    <property type="match status" value="1"/>
</dbReference>
<dbReference type="PROSITE" id="PS51019">
    <property type="entry name" value="REELIN"/>
    <property type="match status" value="1"/>
</dbReference>
<evidence type="ECO:0000256" key="7">
    <source>
        <dbReference type="ARBA" id="ARBA00022525"/>
    </source>
</evidence>
<dbReference type="FunFam" id="2.60.40.4060:FF:000003">
    <property type="entry name" value="Ferric chelate reductase 1"/>
    <property type="match status" value="1"/>
</dbReference>
<evidence type="ECO:0000259" key="20">
    <source>
        <dbReference type="PROSITE" id="PS50836"/>
    </source>
</evidence>
<keyword evidence="11" id="KW-0732">Signal</keyword>
<keyword evidence="9" id="KW-0399">Innate immunity</keyword>
<feature type="domain" description="DOMON" evidence="20">
    <location>
        <begin position="257"/>
        <end position="374"/>
    </location>
</feature>
<reference evidence="23 24" key="1">
    <citation type="submission" date="2024-11" db="EMBL/GenBank/DDBJ databases">
        <title>Chromosome-level genome assembly of the freshwater bivalve Anodonta woodiana.</title>
        <authorList>
            <person name="Chen X."/>
        </authorList>
    </citation>
    <scope>NUCLEOTIDE SEQUENCE [LARGE SCALE GENOMIC DNA]</scope>
    <source>
        <strain evidence="23">MN2024</strain>
        <tissue evidence="23">Gills</tissue>
    </source>
</reference>
<keyword evidence="16" id="KW-0044">Antibiotic</keyword>
<keyword evidence="6" id="KW-0813">Transport</keyword>
<dbReference type="InterPro" id="IPR002861">
    <property type="entry name" value="Reeler_dom"/>
</dbReference>
<feature type="domain" description="Reelin" evidence="22">
    <location>
        <begin position="25"/>
        <end position="183"/>
    </location>
</feature>
<dbReference type="Pfam" id="PF03188">
    <property type="entry name" value="Cytochrom_B561"/>
    <property type="match status" value="1"/>
</dbReference>
<dbReference type="AlphaFoldDB" id="A0ABD3W7E6"/>
<evidence type="ECO:0000256" key="14">
    <source>
        <dbReference type="ARBA" id="ARBA00022989"/>
    </source>
</evidence>
<evidence type="ECO:0000256" key="5">
    <source>
        <dbReference type="ARBA" id="ARBA00009195"/>
    </source>
</evidence>
<evidence type="ECO:0000256" key="4">
    <source>
        <dbReference type="ARBA" id="ARBA00008501"/>
    </source>
</evidence>
<feature type="transmembrane region" description="Helical" evidence="19">
    <location>
        <begin position="567"/>
        <end position="585"/>
    </location>
</feature>
<comment type="similarity">
    <text evidence="5">Belongs to the FRRS1 family.</text>
</comment>
<dbReference type="InterPro" id="IPR005018">
    <property type="entry name" value="DOMON_domain"/>
</dbReference>
<dbReference type="GO" id="GO:0042742">
    <property type="term" value="P:defense response to bacterium"/>
    <property type="evidence" value="ECO:0007669"/>
    <property type="project" value="UniProtKB-KW"/>
</dbReference>
<evidence type="ECO:0008006" key="25">
    <source>
        <dbReference type="Google" id="ProtNLM"/>
    </source>
</evidence>
<keyword evidence="10 19" id="KW-0812">Transmembrane</keyword>
<dbReference type="InterPro" id="IPR042307">
    <property type="entry name" value="Reeler_sf"/>
</dbReference>
<evidence type="ECO:0000256" key="13">
    <source>
        <dbReference type="ARBA" id="ARBA00022982"/>
    </source>
</evidence>
<evidence type="ECO:0000256" key="19">
    <source>
        <dbReference type="SAM" id="Phobius"/>
    </source>
</evidence>
<organism evidence="23 24">
    <name type="scientific">Sinanodonta woodiana</name>
    <name type="common">Chinese pond mussel</name>
    <name type="synonym">Anodonta woodiana</name>
    <dbReference type="NCBI Taxonomy" id="1069815"/>
    <lineage>
        <taxon>Eukaryota</taxon>
        <taxon>Metazoa</taxon>
        <taxon>Spiralia</taxon>
        <taxon>Lophotrochozoa</taxon>
        <taxon>Mollusca</taxon>
        <taxon>Bivalvia</taxon>
        <taxon>Autobranchia</taxon>
        <taxon>Heteroconchia</taxon>
        <taxon>Palaeoheterodonta</taxon>
        <taxon>Unionida</taxon>
        <taxon>Unionoidea</taxon>
        <taxon>Unionidae</taxon>
        <taxon>Unioninae</taxon>
        <taxon>Sinanodonta</taxon>
    </lineage>
</organism>
<evidence type="ECO:0000256" key="10">
    <source>
        <dbReference type="ARBA" id="ARBA00022692"/>
    </source>
</evidence>
<dbReference type="CDD" id="cd09628">
    <property type="entry name" value="DOMON_SDR_2_like"/>
    <property type="match status" value="1"/>
</dbReference>
<evidence type="ECO:0000256" key="11">
    <source>
        <dbReference type="ARBA" id="ARBA00022729"/>
    </source>
</evidence>
<keyword evidence="15" id="KW-0408">Iron</keyword>
<keyword evidence="18" id="KW-0325">Glycoprotein</keyword>
<evidence type="ECO:0000256" key="2">
    <source>
        <dbReference type="ARBA" id="ARBA00004141"/>
    </source>
</evidence>
<evidence type="ECO:0000256" key="6">
    <source>
        <dbReference type="ARBA" id="ARBA00022448"/>
    </source>
</evidence>
<protein>
    <recommendedName>
        <fullName evidence="25">Ferric-chelate reductase 1</fullName>
    </recommendedName>
</protein>
<comment type="subcellular location">
    <subcellularLocation>
        <location evidence="2">Membrane</location>
        <topology evidence="2">Multi-pass membrane protein</topology>
    </subcellularLocation>
    <subcellularLocation>
        <location evidence="3">Secreted</location>
    </subcellularLocation>
</comment>
<dbReference type="PANTHER" id="PTHR45828:SF9">
    <property type="entry name" value="CELL WALL INTEGRITY AND STRESS RESPONSE COMPONENT 4-LIKE-RELATED"/>
    <property type="match status" value="1"/>
</dbReference>
<evidence type="ECO:0000256" key="1">
    <source>
        <dbReference type="ARBA" id="ARBA00001970"/>
    </source>
</evidence>
<feature type="transmembrane region" description="Helical" evidence="19">
    <location>
        <begin position="460"/>
        <end position="478"/>
    </location>
</feature>
<proteinExistence type="inferred from homology"/>
<keyword evidence="8" id="KW-0929">Antimicrobial</keyword>
<dbReference type="GO" id="GO:0005576">
    <property type="term" value="C:extracellular region"/>
    <property type="evidence" value="ECO:0007669"/>
    <property type="project" value="UniProtKB-SubCell"/>
</dbReference>
<dbReference type="SMART" id="SM00665">
    <property type="entry name" value="B561"/>
    <property type="match status" value="1"/>
</dbReference>
<keyword evidence="14 19" id="KW-1133">Transmembrane helix</keyword>
<dbReference type="GO" id="GO:0016020">
    <property type="term" value="C:membrane"/>
    <property type="evidence" value="ECO:0007669"/>
    <property type="project" value="UniProtKB-SubCell"/>
</dbReference>
<dbReference type="Gene3D" id="1.20.120.1770">
    <property type="match status" value="1"/>
</dbReference>
<evidence type="ECO:0000256" key="9">
    <source>
        <dbReference type="ARBA" id="ARBA00022588"/>
    </source>
</evidence>
<dbReference type="Pfam" id="PF03351">
    <property type="entry name" value="DOMON"/>
    <property type="match status" value="1"/>
</dbReference>
<feature type="transmembrane region" description="Helical" evidence="19">
    <location>
        <begin position="530"/>
        <end position="555"/>
    </location>
</feature>
<evidence type="ECO:0000256" key="8">
    <source>
        <dbReference type="ARBA" id="ARBA00022529"/>
    </source>
</evidence>
<dbReference type="GO" id="GO:0045087">
    <property type="term" value="P:innate immune response"/>
    <property type="evidence" value="ECO:0007669"/>
    <property type="project" value="UniProtKB-KW"/>
</dbReference>
<evidence type="ECO:0000259" key="21">
    <source>
        <dbReference type="PROSITE" id="PS50939"/>
    </source>
</evidence>
<keyword evidence="24" id="KW-1185">Reference proteome</keyword>
<dbReference type="InterPro" id="IPR051237">
    <property type="entry name" value="Ferric-chelate_Red/DefProt"/>
</dbReference>
<feature type="transmembrane region" description="Helical" evidence="19">
    <location>
        <begin position="498"/>
        <end position="518"/>
    </location>
</feature>
<evidence type="ECO:0000313" key="23">
    <source>
        <dbReference type="EMBL" id="KAL3869445.1"/>
    </source>
</evidence>
<evidence type="ECO:0000256" key="18">
    <source>
        <dbReference type="ARBA" id="ARBA00023180"/>
    </source>
</evidence>
<evidence type="ECO:0000313" key="24">
    <source>
        <dbReference type="Proteomes" id="UP001634394"/>
    </source>
</evidence>
<comment type="cofactor">
    <cofactor evidence="1">
        <name>heme b</name>
        <dbReference type="ChEBI" id="CHEBI:60344"/>
    </cofactor>
</comment>
<name>A0ABD3W7E6_SINWO</name>
<dbReference type="Pfam" id="PF02014">
    <property type="entry name" value="Reeler"/>
    <property type="match status" value="1"/>
</dbReference>
<evidence type="ECO:0000256" key="17">
    <source>
        <dbReference type="ARBA" id="ARBA00023136"/>
    </source>
</evidence>
<comment type="similarity">
    <text evidence="4">Belongs to the insect defense protein family.</text>
</comment>
<keyword evidence="13" id="KW-0249">Electron transport</keyword>
<dbReference type="EMBL" id="JBJQND010000008">
    <property type="protein sequence ID" value="KAL3869445.1"/>
    <property type="molecule type" value="Genomic_DNA"/>
</dbReference>
<accession>A0ABD3W7E6</accession>
<feature type="transmembrane region" description="Helical" evidence="19">
    <location>
        <begin position="418"/>
        <end position="439"/>
    </location>
</feature>
<keyword evidence="7" id="KW-0964">Secreted</keyword>
<dbReference type="SMART" id="SM00664">
    <property type="entry name" value="DoH"/>
    <property type="match status" value="1"/>
</dbReference>
<dbReference type="PROSITE" id="PS50836">
    <property type="entry name" value="DOMON"/>
    <property type="match status" value="1"/>
</dbReference>